<gene>
    <name evidence="1" type="ORF">E5987_06350</name>
</gene>
<evidence type="ECO:0000313" key="1">
    <source>
        <dbReference type="EMBL" id="MVX56830.1"/>
    </source>
</evidence>
<evidence type="ECO:0000313" key="2">
    <source>
        <dbReference type="Proteomes" id="UP000472580"/>
    </source>
</evidence>
<dbReference type="Pfam" id="PF11672">
    <property type="entry name" value="DUF3268"/>
    <property type="match status" value="1"/>
</dbReference>
<protein>
    <submittedName>
        <fullName evidence="1">Uncharacterized protein</fullName>
    </submittedName>
</protein>
<dbReference type="InterPro" id="IPR021686">
    <property type="entry name" value="DUF3268"/>
</dbReference>
<accession>A0A6L6YGL2</accession>
<dbReference type="AlphaFoldDB" id="A0A6L6YGL2"/>
<organism evidence="1 2">
    <name type="scientific">Parasutterella muris</name>
    <dbReference type="NCBI Taxonomy" id="2565572"/>
    <lineage>
        <taxon>Bacteria</taxon>
        <taxon>Pseudomonadati</taxon>
        <taxon>Pseudomonadota</taxon>
        <taxon>Betaproteobacteria</taxon>
        <taxon>Burkholderiales</taxon>
        <taxon>Sutterellaceae</taxon>
        <taxon>Parasutterella</taxon>
    </lineage>
</organism>
<comment type="caution">
    <text evidence="1">The sequence shown here is derived from an EMBL/GenBank/DDBJ whole genome shotgun (WGS) entry which is preliminary data.</text>
</comment>
<reference evidence="1 2" key="1">
    <citation type="submission" date="2019-12" db="EMBL/GenBank/DDBJ databases">
        <title>Microbes associate with the intestines of laboratory mice.</title>
        <authorList>
            <person name="Navarre W."/>
            <person name="Wong E."/>
        </authorList>
    </citation>
    <scope>NUCLEOTIDE SEQUENCE [LARGE SCALE GENOMIC DNA]</scope>
    <source>
        <strain evidence="1 2">NM82_D38</strain>
    </source>
</reference>
<dbReference type="Proteomes" id="UP000472580">
    <property type="component" value="Unassembled WGS sequence"/>
</dbReference>
<dbReference type="EMBL" id="WSRP01000016">
    <property type="protein sequence ID" value="MVX56830.1"/>
    <property type="molecule type" value="Genomic_DNA"/>
</dbReference>
<name>A0A6L6YGL2_9BURK</name>
<keyword evidence="2" id="KW-1185">Reference proteome</keyword>
<dbReference type="OrthoDB" id="1028010at2"/>
<sequence length="117" mass="13702">MSSNRKKVVSQALQISHKKRLRSECHRYFDKLWKCKGGMTRIQAYTWLAKCLKMPISECHFSTMTLSDLMKAKLFILKKSAEWQKRGKRSLTRRRRANLCGLSAANERGEYLSCEDI</sequence>
<proteinExistence type="predicted"/>
<dbReference type="RefSeq" id="WP_160335261.1">
    <property type="nucleotide sequence ID" value="NZ_CALPCR010000003.1"/>
</dbReference>